<evidence type="ECO:0000313" key="2">
    <source>
        <dbReference type="Proteomes" id="UP000637423"/>
    </source>
</evidence>
<sequence length="64" mass="7254">MIITKGFKNYTVRFTTAEHIEGWSVAVEVEGVLVHHPDEDIYLTEDQALEAADRVADNIIPTFH</sequence>
<dbReference type="RefSeq" id="WP_188564828.1">
    <property type="nucleotide sequence ID" value="NZ_BMED01000001.1"/>
</dbReference>
<proteinExistence type="predicted"/>
<reference evidence="1" key="1">
    <citation type="journal article" date="2014" name="Int. J. Syst. Evol. Microbiol.">
        <title>Complete genome sequence of Corynebacterium casei LMG S-19264T (=DSM 44701T), isolated from a smear-ripened cheese.</title>
        <authorList>
            <consortium name="US DOE Joint Genome Institute (JGI-PGF)"/>
            <person name="Walter F."/>
            <person name="Albersmeier A."/>
            <person name="Kalinowski J."/>
            <person name="Ruckert C."/>
        </authorList>
    </citation>
    <scope>NUCLEOTIDE SEQUENCE</scope>
    <source>
        <strain evidence="1">CGMCC 1.10998</strain>
    </source>
</reference>
<name>A0A916UA09_9BURK</name>
<evidence type="ECO:0000313" key="1">
    <source>
        <dbReference type="EMBL" id="GGC64872.1"/>
    </source>
</evidence>
<reference evidence="1" key="2">
    <citation type="submission" date="2020-09" db="EMBL/GenBank/DDBJ databases">
        <authorList>
            <person name="Sun Q."/>
            <person name="Zhou Y."/>
        </authorList>
    </citation>
    <scope>NUCLEOTIDE SEQUENCE</scope>
    <source>
        <strain evidence="1">CGMCC 1.10998</strain>
    </source>
</reference>
<protein>
    <submittedName>
        <fullName evidence="1">Uncharacterized protein</fullName>
    </submittedName>
</protein>
<dbReference type="Proteomes" id="UP000637423">
    <property type="component" value="Unassembled WGS sequence"/>
</dbReference>
<dbReference type="AlphaFoldDB" id="A0A916UA09"/>
<accession>A0A916UA09</accession>
<keyword evidence="2" id="KW-1185">Reference proteome</keyword>
<organism evidence="1 2">
    <name type="scientific">Undibacterium terreum</name>
    <dbReference type="NCBI Taxonomy" id="1224302"/>
    <lineage>
        <taxon>Bacteria</taxon>
        <taxon>Pseudomonadati</taxon>
        <taxon>Pseudomonadota</taxon>
        <taxon>Betaproteobacteria</taxon>
        <taxon>Burkholderiales</taxon>
        <taxon>Oxalobacteraceae</taxon>
        <taxon>Undibacterium</taxon>
    </lineage>
</organism>
<comment type="caution">
    <text evidence="1">The sequence shown here is derived from an EMBL/GenBank/DDBJ whole genome shotgun (WGS) entry which is preliminary data.</text>
</comment>
<gene>
    <name evidence="1" type="ORF">GCM10011396_09880</name>
</gene>
<dbReference type="EMBL" id="BMED01000001">
    <property type="protein sequence ID" value="GGC64872.1"/>
    <property type="molecule type" value="Genomic_DNA"/>
</dbReference>